<dbReference type="EMBL" id="BARW01038143">
    <property type="protein sequence ID" value="GAJ20763.1"/>
    <property type="molecule type" value="Genomic_DNA"/>
</dbReference>
<sequence>MKDSEKTEERLINELFDLRKKIAELENAKANHKQTEKKLAKSEELYRLIAENTGDVIALTTFIISSVFL</sequence>
<evidence type="ECO:0000256" key="1">
    <source>
        <dbReference type="SAM" id="Coils"/>
    </source>
</evidence>
<protein>
    <submittedName>
        <fullName evidence="2">Uncharacterized protein</fullName>
    </submittedName>
</protein>
<evidence type="ECO:0000313" key="2">
    <source>
        <dbReference type="EMBL" id="GAJ20763.1"/>
    </source>
</evidence>
<reference evidence="2" key="1">
    <citation type="journal article" date="2014" name="Front. Microbiol.">
        <title>High frequency of phylogenetically diverse reductive dehalogenase-homologous genes in deep subseafloor sedimentary metagenomes.</title>
        <authorList>
            <person name="Kawai M."/>
            <person name="Futagami T."/>
            <person name="Toyoda A."/>
            <person name="Takaki Y."/>
            <person name="Nishi S."/>
            <person name="Hori S."/>
            <person name="Arai W."/>
            <person name="Tsubouchi T."/>
            <person name="Morono Y."/>
            <person name="Uchiyama I."/>
            <person name="Ito T."/>
            <person name="Fujiyama A."/>
            <person name="Inagaki F."/>
            <person name="Takami H."/>
        </authorList>
    </citation>
    <scope>NUCLEOTIDE SEQUENCE</scope>
    <source>
        <strain evidence="2">Expedition CK06-06</strain>
    </source>
</reference>
<gene>
    <name evidence="2" type="ORF">S12H4_58647</name>
</gene>
<name>X1UTC3_9ZZZZ</name>
<comment type="caution">
    <text evidence="2">The sequence shown here is derived from an EMBL/GenBank/DDBJ whole genome shotgun (WGS) entry which is preliminary data.</text>
</comment>
<dbReference type="AlphaFoldDB" id="X1UTC3"/>
<keyword evidence="1" id="KW-0175">Coiled coil</keyword>
<proteinExistence type="predicted"/>
<organism evidence="2">
    <name type="scientific">marine sediment metagenome</name>
    <dbReference type="NCBI Taxonomy" id="412755"/>
    <lineage>
        <taxon>unclassified sequences</taxon>
        <taxon>metagenomes</taxon>
        <taxon>ecological metagenomes</taxon>
    </lineage>
</organism>
<feature type="coiled-coil region" evidence="1">
    <location>
        <begin position="1"/>
        <end position="45"/>
    </location>
</feature>
<accession>X1UTC3</accession>